<feature type="domain" description="Arf-GAP" evidence="2">
    <location>
        <begin position="1"/>
        <end position="57"/>
    </location>
</feature>
<keyword evidence="1" id="KW-0863">Zinc-finger</keyword>
<accession>A0A087TPS0</accession>
<dbReference type="AlphaFoldDB" id="A0A087TPS0"/>
<keyword evidence="1" id="KW-0862">Zinc</keyword>
<protein>
    <submittedName>
        <fullName evidence="3">Arf-GAP with SH3 domain, ANK repeat and PH domain-containing protein 1</fullName>
    </submittedName>
</protein>
<dbReference type="Proteomes" id="UP000054359">
    <property type="component" value="Unassembled WGS sequence"/>
</dbReference>
<proteinExistence type="predicted"/>
<keyword evidence="1" id="KW-0479">Metal-binding</keyword>
<dbReference type="SUPFAM" id="SSF57863">
    <property type="entry name" value="ArfGap/RecO-like zinc finger"/>
    <property type="match status" value="1"/>
</dbReference>
<dbReference type="EMBL" id="KK116219">
    <property type="protein sequence ID" value="KFM67109.1"/>
    <property type="molecule type" value="Genomic_DNA"/>
</dbReference>
<dbReference type="OrthoDB" id="73919at2759"/>
<feature type="non-terminal residue" evidence="3">
    <location>
        <position position="57"/>
    </location>
</feature>
<sequence length="57" mass="6181">MCIECSGIHRDLGVHISRIQSLTLDNIGTSQLLLARVMSNAGFNDVVEATLSQARKP</sequence>
<dbReference type="PANTHER" id="PTHR45854">
    <property type="entry name" value="ASAP FAMILY MEMBER"/>
    <property type="match status" value="1"/>
</dbReference>
<dbReference type="Gene3D" id="1.10.220.150">
    <property type="entry name" value="Arf GTPase activating protein"/>
    <property type="match status" value="1"/>
</dbReference>
<evidence type="ECO:0000313" key="3">
    <source>
        <dbReference type="EMBL" id="KFM67109.1"/>
    </source>
</evidence>
<dbReference type="PANTHER" id="PTHR45854:SF3">
    <property type="entry name" value="ARFGAP WITH SH3 DOMAIN, ANK REPEAT AND PH DOMAIN-CONTAINING PROTEIN"/>
    <property type="match status" value="1"/>
</dbReference>
<dbReference type="InterPro" id="IPR038508">
    <property type="entry name" value="ArfGAP_dom_sf"/>
</dbReference>
<name>A0A087TPS0_STEMI</name>
<dbReference type="InterPro" id="IPR043593">
    <property type="entry name" value="ASAP"/>
</dbReference>
<keyword evidence="4" id="KW-1185">Reference proteome</keyword>
<evidence type="ECO:0000313" key="4">
    <source>
        <dbReference type="Proteomes" id="UP000054359"/>
    </source>
</evidence>
<gene>
    <name evidence="3" type="ORF">X975_06882</name>
</gene>
<reference evidence="3 4" key="1">
    <citation type="submission" date="2013-11" db="EMBL/GenBank/DDBJ databases">
        <title>Genome sequencing of Stegodyphus mimosarum.</title>
        <authorList>
            <person name="Bechsgaard J."/>
        </authorList>
    </citation>
    <scope>NUCLEOTIDE SEQUENCE [LARGE SCALE GENOMIC DNA]</scope>
</reference>
<dbReference type="GO" id="GO:0008270">
    <property type="term" value="F:zinc ion binding"/>
    <property type="evidence" value="ECO:0007669"/>
    <property type="project" value="UniProtKB-KW"/>
</dbReference>
<evidence type="ECO:0000256" key="1">
    <source>
        <dbReference type="PROSITE-ProRule" id="PRU00288"/>
    </source>
</evidence>
<dbReference type="InterPro" id="IPR001164">
    <property type="entry name" value="ArfGAP_dom"/>
</dbReference>
<organism evidence="3 4">
    <name type="scientific">Stegodyphus mimosarum</name>
    <name type="common">African social velvet spider</name>
    <dbReference type="NCBI Taxonomy" id="407821"/>
    <lineage>
        <taxon>Eukaryota</taxon>
        <taxon>Metazoa</taxon>
        <taxon>Ecdysozoa</taxon>
        <taxon>Arthropoda</taxon>
        <taxon>Chelicerata</taxon>
        <taxon>Arachnida</taxon>
        <taxon>Araneae</taxon>
        <taxon>Araneomorphae</taxon>
        <taxon>Entelegynae</taxon>
        <taxon>Eresoidea</taxon>
        <taxon>Eresidae</taxon>
        <taxon>Stegodyphus</taxon>
    </lineage>
</organism>
<dbReference type="STRING" id="407821.A0A087TPS0"/>
<dbReference type="InterPro" id="IPR037278">
    <property type="entry name" value="ARFGAP/RecO"/>
</dbReference>
<dbReference type="Pfam" id="PF01412">
    <property type="entry name" value="ArfGap"/>
    <property type="match status" value="1"/>
</dbReference>
<dbReference type="GO" id="GO:0005096">
    <property type="term" value="F:GTPase activator activity"/>
    <property type="evidence" value="ECO:0007669"/>
    <property type="project" value="InterPro"/>
</dbReference>
<dbReference type="PROSITE" id="PS50115">
    <property type="entry name" value="ARFGAP"/>
    <property type="match status" value="1"/>
</dbReference>
<evidence type="ECO:0000259" key="2">
    <source>
        <dbReference type="PROSITE" id="PS50115"/>
    </source>
</evidence>